<evidence type="ECO:0000256" key="5">
    <source>
        <dbReference type="ARBA" id="ARBA00004692"/>
    </source>
</evidence>
<dbReference type="EC" id="2.7.1.156" evidence="8"/>
<comment type="function">
    <text evidence="4">Catalyzes ATP-dependent phosphorylation of adenosylcobinamide and addition of GMP to adenosylcobinamide phosphate.</text>
</comment>
<evidence type="ECO:0000256" key="7">
    <source>
        <dbReference type="ARBA" id="ARBA00007490"/>
    </source>
</evidence>
<comment type="catalytic activity">
    <reaction evidence="3">
        <text>adenosylcob(III)inamide + GTP = adenosylcob(III)inamide phosphate + GDP + H(+)</text>
        <dbReference type="Rhea" id="RHEA:15765"/>
        <dbReference type="ChEBI" id="CHEBI:2480"/>
        <dbReference type="ChEBI" id="CHEBI:15378"/>
        <dbReference type="ChEBI" id="CHEBI:37565"/>
        <dbReference type="ChEBI" id="CHEBI:58189"/>
        <dbReference type="ChEBI" id="CHEBI:58502"/>
        <dbReference type="EC" id="2.7.1.156"/>
    </reaction>
</comment>
<dbReference type="GO" id="GO:0005524">
    <property type="term" value="F:ATP binding"/>
    <property type="evidence" value="ECO:0007669"/>
    <property type="project" value="UniProtKB-KW"/>
</dbReference>
<evidence type="ECO:0000256" key="6">
    <source>
        <dbReference type="ARBA" id="ARBA00005159"/>
    </source>
</evidence>
<proteinExistence type="inferred from homology"/>
<organism evidence="21">
    <name type="scientific">Fervidobacterium pennivorans</name>
    <dbReference type="NCBI Taxonomy" id="93466"/>
    <lineage>
        <taxon>Bacteria</taxon>
        <taxon>Thermotogati</taxon>
        <taxon>Thermotogota</taxon>
        <taxon>Thermotogae</taxon>
        <taxon>Thermotogales</taxon>
        <taxon>Fervidobacteriaceae</taxon>
        <taxon>Fervidobacterium</taxon>
    </lineage>
</organism>
<keyword evidence="10" id="KW-0169">Cobalamin biosynthesis</keyword>
<dbReference type="NCBIfam" id="NF004469">
    <property type="entry name" value="PRK05800.1"/>
    <property type="match status" value="1"/>
</dbReference>
<dbReference type="GO" id="GO:0005525">
    <property type="term" value="F:GTP binding"/>
    <property type="evidence" value="ECO:0007669"/>
    <property type="project" value="UniProtKB-KW"/>
</dbReference>
<dbReference type="EC" id="2.7.7.62" evidence="9"/>
<evidence type="ECO:0000256" key="18">
    <source>
        <dbReference type="PIRSR" id="PIRSR006135-1"/>
    </source>
</evidence>
<evidence type="ECO:0000313" key="20">
    <source>
        <dbReference type="EMBL" id="HGQ77719.1"/>
    </source>
</evidence>
<dbReference type="PANTHER" id="PTHR34848">
    <property type="match status" value="1"/>
</dbReference>
<feature type="binding site" evidence="19">
    <location>
        <begin position="47"/>
        <end position="50"/>
    </location>
    <ligand>
        <name>GTP</name>
        <dbReference type="ChEBI" id="CHEBI:37565"/>
    </ligand>
</feature>
<dbReference type="CDD" id="cd00544">
    <property type="entry name" value="CobU"/>
    <property type="match status" value="1"/>
</dbReference>
<dbReference type="AlphaFoldDB" id="A0A7C4RZA5"/>
<dbReference type="GO" id="GO:0043752">
    <property type="term" value="F:adenosylcobinamide kinase activity"/>
    <property type="evidence" value="ECO:0007669"/>
    <property type="project" value="UniProtKB-EC"/>
</dbReference>
<feature type="active site" description="GMP-histidine intermediate" evidence="18">
    <location>
        <position position="46"/>
    </location>
</feature>
<feature type="binding site" evidence="19">
    <location>
        <position position="58"/>
    </location>
    <ligand>
        <name>GTP</name>
        <dbReference type="ChEBI" id="CHEBI:37565"/>
    </ligand>
</feature>
<dbReference type="GO" id="GO:0009236">
    <property type="term" value="P:cobalamin biosynthetic process"/>
    <property type="evidence" value="ECO:0007669"/>
    <property type="project" value="UniProtKB-UniPathway"/>
</dbReference>
<dbReference type="GO" id="GO:0008820">
    <property type="term" value="F:cobinamide phosphate guanylyltransferase activity"/>
    <property type="evidence" value="ECO:0007669"/>
    <property type="project" value="UniProtKB-EC"/>
</dbReference>
<evidence type="ECO:0000256" key="10">
    <source>
        <dbReference type="ARBA" id="ARBA00022573"/>
    </source>
</evidence>
<comment type="caution">
    <text evidence="21">The sequence shown here is derived from an EMBL/GenBank/DDBJ whole genome shotgun (WGS) entry which is preliminary data.</text>
</comment>
<comment type="pathway">
    <text evidence="6">Cofactor biosynthesis; adenosylcobalamin biosynthesis; adenosylcobalamin from cob(II)yrinate a,c-diamide: step 5/7.</text>
</comment>
<keyword evidence="21" id="KW-0548">Nucleotidyltransferase</keyword>
<dbReference type="InterPro" id="IPR027417">
    <property type="entry name" value="P-loop_NTPase"/>
</dbReference>
<keyword evidence="11 21" id="KW-0808">Transferase</keyword>
<evidence type="ECO:0000256" key="14">
    <source>
        <dbReference type="ARBA" id="ARBA00022840"/>
    </source>
</evidence>
<dbReference type="PIRSF" id="PIRSF006135">
    <property type="entry name" value="CobU"/>
    <property type="match status" value="1"/>
</dbReference>
<keyword evidence="15 19" id="KW-0342">GTP-binding</keyword>
<sequence length="165" mass="18766">MILITGGVKSGKSSFALELAKNYQKKAFLATGVPFDDEMKIRIEKHKNERGNEFDTYEEPLEVARILIEISDNYDVIVFDCLTTYLGNLYYYNVDVESYIDNLIDTISKLQTQLILITNEVGLGIIPENKLARLYMETLGRTNTKLARIAQEVYLMVSGIGVRIK</sequence>
<evidence type="ECO:0000256" key="13">
    <source>
        <dbReference type="ARBA" id="ARBA00022777"/>
    </source>
</evidence>
<evidence type="ECO:0000256" key="1">
    <source>
        <dbReference type="ARBA" id="ARBA00000312"/>
    </source>
</evidence>
<feature type="binding site" evidence="19">
    <location>
        <begin position="30"/>
        <end position="32"/>
    </location>
    <ligand>
        <name>GTP</name>
        <dbReference type="ChEBI" id="CHEBI:37565"/>
    </ligand>
</feature>
<dbReference type="Pfam" id="PF02283">
    <property type="entry name" value="CobU"/>
    <property type="match status" value="1"/>
</dbReference>
<dbReference type="SUPFAM" id="SSF52540">
    <property type="entry name" value="P-loop containing nucleoside triphosphate hydrolases"/>
    <property type="match status" value="1"/>
</dbReference>
<comment type="catalytic activity">
    <reaction evidence="2">
        <text>adenosylcob(III)inamide phosphate + GTP + H(+) = adenosylcob(III)inamide-GDP + diphosphate</text>
        <dbReference type="Rhea" id="RHEA:22712"/>
        <dbReference type="ChEBI" id="CHEBI:15378"/>
        <dbReference type="ChEBI" id="CHEBI:33019"/>
        <dbReference type="ChEBI" id="CHEBI:37565"/>
        <dbReference type="ChEBI" id="CHEBI:58502"/>
        <dbReference type="ChEBI" id="CHEBI:60487"/>
        <dbReference type="EC" id="2.7.7.62"/>
    </reaction>
</comment>
<protein>
    <recommendedName>
        <fullName evidence="16">Adenosylcobinamide kinase</fullName>
        <ecNumber evidence="8">2.7.1.156</ecNumber>
        <ecNumber evidence="9">2.7.7.62</ecNumber>
    </recommendedName>
    <alternativeName>
        <fullName evidence="17">Adenosylcobinamide-phosphate guanylyltransferase</fullName>
    </alternativeName>
</protein>
<feature type="binding site" evidence="19">
    <location>
        <position position="80"/>
    </location>
    <ligand>
        <name>GTP</name>
        <dbReference type="ChEBI" id="CHEBI:37565"/>
    </ligand>
</feature>
<keyword evidence="13 21" id="KW-0418">Kinase</keyword>
<reference evidence="21" key="1">
    <citation type="journal article" date="2020" name="mSystems">
        <title>Genome- and Community-Level Interaction Insights into Carbon Utilization and Element Cycling Functions of Hydrothermarchaeota in Hydrothermal Sediment.</title>
        <authorList>
            <person name="Zhou Z."/>
            <person name="Liu Y."/>
            <person name="Xu W."/>
            <person name="Pan J."/>
            <person name="Luo Z.H."/>
            <person name="Li M."/>
        </authorList>
    </citation>
    <scope>NUCLEOTIDE SEQUENCE [LARGE SCALE GENOMIC DNA]</scope>
    <source>
        <strain evidence="21">SpSt-604</strain>
        <strain evidence="20">SpSt-640</strain>
    </source>
</reference>
<evidence type="ECO:0000256" key="19">
    <source>
        <dbReference type="PIRSR" id="PIRSR006135-2"/>
    </source>
</evidence>
<comment type="catalytic activity">
    <reaction evidence="1">
        <text>adenosylcob(III)inamide + ATP = adenosylcob(III)inamide phosphate + ADP + H(+)</text>
        <dbReference type="Rhea" id="RHEA:15769"/>
        <dbReference type="ChEBI" id="CHEBI:2480"/>
        <dbReference type="ChEBI" id="CHEBI:15378"/>
        <dbReference type="ChEBI" id="CHEBI:30616"/>
        <dbReference type="ChEBI" id="CHEBI:58502"/>
        <dbReference type="ChEBI" id="CHEBI:456216"/>
        <dbReference type="EC" id="2.7.1.156"/>
    </reaction>
</comment>
<evidence type="ECO:0000256" key="4">
    <source>
        <dbReference type="ARBA" id="ARBA00003889"/>
    </source>
</evidence>
<evidence type="ECO:0000256" key="15">
    <source>
        <dbReference type="ARBA" id="ARBA00023134"/>
    </source>
</evidence>
<evidence type="ECO:0000256" key="11">
    <source>
        <dbReference type="ARBA" id="ARBA00022679"/>
    </source>
</evidence>
<keyword evidence="14" id="KW-0067">ATP-binding</keyword>
<comment type="similarity">
    <text evidence="7">Belongs to the CobU/CobP family.</text>
</comment>
<evidence type="ECO:0000313" key="21">
    <source>
        <dbReference type="EMBL" id="HGU42922.1"/>
    </source>
</evidence>
<evidence type="ECO:0000256" key="9">
    <source>
        <dbReference type="ARBA" id="ARBA00012523"/>
    </source>
</evidence>
<dbReference type="Gene3D" id="3.40.50.300">
    <property type="entry name" value="P-loop containing nucleotide triphosphate hydrolases"/>
    <property type="match status" value="1"/>
</dbReference>
<name>A0A7C4RZA5_FERPE</name>
<evidence type="ECO:0000256" key="2">
    <source>
        <dbReference type="ARBA" id="ARBA00000711"/>
    </source>
</evidence>
<dbReference type="UniPathway" id="UPA00148">
    <property type="reaction ID" value="UER00236"/>
</dbReference>
<evidence type="ECO:0000256" key="17">
    <source>
        <dbReference type="ARBA" id="ARBA00030571"/>
    </source>
</evidence>
<dbReference type="InterPro" id="IPR003203">
    <property type="entry name" value="CobU/CobP"/>
</dbReference>
<evidence type="ECO:0000256" key="3">
    <source>
        <dbReference type="ARBA" id="ARBA00001522"/>
    </source>
</evidence>
<dbReference type="PANTHER" id="PTHR34848:SF1">
    <property type="entry name" value="BIFUNCTIONAL ADENOSYLCOBALAMIN BIOSYNTHESIS PROTEIN COBU"/>
    <property type="match status" value="1"/>
</dbReference>
<feature type="binding site" evidence="19">
    <location>
        <begin position="6"/>
        <end position="13"/>
    </location>
    <ligand>
        <name>GTP</name>
        <dbReference type="ChEBI" id="CHEBI:37565"/>
    </ligand>
</feature>
<gene>
    <name evidence="21" type="primary">cobU</name>
    <name evidence="21" type="ORF">ENT72_08460</name>
    <name evidence="20" type="ORF">ENU12_07460</name>
</gene>
<dbReference type="EMBL" id="DSZT01000276">
    <property type="protein sequence ID" value="HGU42922.1"/>
    <property type="molecule type" value="Genomic_DNA"/>
</dbReference>
<keyword evidence="12 19" id="KW-0547">Nucleotide-binding</keyword>
<evidence type="ECO:0000256" key="16">
    <source>
        <dbReference type="ARBA" id="ARBA00029570"/>
    </source>
</evidence>
<accession>A0A7C4RZA5</accession>
<dbReference type="EMBL" id="DTBH01000153">
    <property type="protein sequence ID" value="HGQ77719.1"/>
    <property type="molecule type" value="Genomic_DNA"/>
</dbReference>
<comment type="pathway">
    <text evidence="5">Cofactor biosynthesis; adenosylcobalamin biosynthesis; adenosylcobalamin from cob(II)yrinate a,c-diamide: step 6/7.</text>
</comment>
<evidence type="ECO:0000256" key="8">
    <source>
        <dbReference type="ARBA" id="ARBA00012016"/>
    </source>
</evidence>
<evidence type="ECO:0000256" key="12">
    <source>
        <dbReference type="ARBA" id="ARBA00022741"/>
    </source>
</evidence>